<evidence type="ECO:0000259" key="7">
    <source>
        <dbReference type="Pfam" id="PF01958"/>
    </source>
</evidence>
<dbReference type="Gene3D" id="3.30.360.10">
    <property type="entry name" value="Dihydrodipicolinate Reductase, domain 2"/>
    <property type="match status" value="1"/>
</dbReference>
<dbReference type="Pfam" id="PF03447">
    <property type="entry name" value="NAD_binding_3"/>
    <property type="match status" value="1"/>
</dbReference>
<name>A0ABW1A6Z4_9ACTN</name>
<feature type="domain" description="Aspartate/homoserine dehydrogenase NAD-binding" evidence="8">
    <location>
        <begin position="7"/>
        <end position="99"/>
    </location>
</feature>
<gene>
    <name evidence="6" type="primary">nadX</name>
    <name evidence="9" type="ORF">ACFPZN_32235</name>
</gene>
<dbReference type="SUPFAM" id="SSF51735">
    <property type="entry name" value="NAD(P)-binding Rossmann-fold domains"/>
    <property type="match status" value="1"/>
</dbReference>
<organism evidence="9 10">
    <name type="scientific">Actinomadura rugatobispora</name>
    <dbReference type="NCBI Taxonomy" id="1994"/>
    <lineage>
        <taxon>Bacteria</taxon>
        <taxon>Bacillati</taxon>
        <taxon>Actinomycetota</taxon>
        <taxon>Actinomycetes</taxon>
        <taxon>Streptosporangiales</taxon>
        <taxon>Thermomonosporaceae</taxon>
        <taxon>Actinomadura</taxon>
    </lineage>
</organism>
<dbReference type="InterPro" id="IPR020626">
    <property type="entry name" value="Asp_DH_prok"/>
</dbReference>
<evidence type="ECO:0000256" key="6">
    <source>
        <dbReference type="HAMAP-Rule" id="MF_01265"/>
    </source>
</evidence>
<dbReference type="InterPro" id="IPR011182">
    <property type="entry name" value="L-Asp_DH"/>
</dbReference>
<evidence type="ECO:0000256" key="2">
    <source>
        <dbReference type="ARBA" id="ARBA00022642"/>
    </source>
</evidence>
<dbReference type="EMBL" id="JBHSON010000052">
    <property type="protein sequence ID" value="MFC5750318.1"/>
    <property type="molecule type" value="Genomic_DNA"/>
</dbReference>
<feature type="binding site" evidence="6">
    <location>
        <position position="182"/>
    </location>
    <ligand>
        <name>NAD(+)</name>
        <dbReference type="ChEBI" id="CHEBI:57540"/>
    </ligand>
</feature>
<comment type="function">
    <text evidence="6">Specifically catalyzes the NAD or NADP-dependent dehydrogenation of L-aspartate to iminoaspartate.</text>
</comment>
<evidence type="ECO:0000256" key="3">
    <source>
        <dbReference type="ARBA" id="ARBA00022857"/>
    </source>
</evidence>
<accession>A0ABW1A6Z4</accession>
<protein>
    <recommendedName>
        <fullName evidence="6">L-aspartate dehydrogenase</fullName>
        <ecNumber evidence="6">1.4.1.21</ecNumber>
    </recommendedName>
</protein>
<evidence type="ECO:0000256" key="4">
    <source>
        <dbReference type="ARBA" id="ARBA00023002"/>
    </source>
</evidence>
<evidence type="ECO:0000256" key="5">
    <source>
        <dbReference type="ARBA" id="ARBA00023027"/>
    </source>
</evidence>
<dbReference type="InterPro" id="IPR005106">
    <property type="entry name" value="Asp/hSer_DH_NAD-bd"/>
</dbReference>
<comment type="catalytic activity">
    <reaction evidence="6">
        <text>L-aspartate + NAD(+) + H2O = oxaloacetate + NH4(+) + NADH + H(+)</text>
        <dbReference type="Rhea" id="RHEA:11788"/>
        <dbReference type="ChEBI" id="CHEBI:15377"/>
        <dbReference type="ChEBI" id="CHEBI:15378"/>
        <dbReference type="ChEBI" id="CHEBI:16452"/>
        <dbReference type="ChEBI" id="CHEBI:28938"/>
        <dbReference type="ChEBI" id="CHEBI:29991"/>
        <dbReference type="ChEBI" id="CHEBI:57540"/>
        <dbReference type="ChEBI" id="CHEBI:57945"/>
        <dbReference type="EC" id="1.4.1.21"/>
    </reaction>
</comment>
<dbReference type="PANTHER" id="PTHR31873:SF6">
    <property type="entry name" value="ASPARTATE DEHYDROGENASE DOMAIN-CONTAINING PROTEIN"/>
    <property type="match status" value="1"/>
</dbReference>
<dbReference type="Pfam" id="PF01958">
    <property type="entry name" value="Asp_DH_C"/>
    <property type="match status" value="1"/>
</dbReference>
<keyword evidence="2 6" id="KW-0662">Pyridine nucleotide biosynthesis</keyword>
<proteinExistence type="inferred from homology"/>
<evidence type="ECO:0000313" key="10">
    <source>
        <dbReference type="Proteomes" id="UP001596074"/>
    </source>
</evidence>
<sequence>MRVGVLGHGAIGARVAGVLRTGGVRGAELAGVLRRGDGAVPERVRTLDELVAASDVIVEAAGRDALREHGPAVLDAGRDLIAVSVGALADQGLFRRLDAAPGRLLVCPGALGGLDVVRAAALAGPLREVRLTSSKEPSSLIQPWMDERQARRLRDLKPGDEPVVLHDGPAREAAERFPKNANVAAALALAAGDWEIVRVRLVAAPGCTLTRHVVEFAGPVGQYRFELANLPDPGNPATSGLVPYAVLRTLGDLRASWRVA</sequence>
<feature type="binding site" evidence="6">
    <location>
        <position position="110"/>
    </location>
    <ligand>
        <name>NAD(+)</name>
        <dbReference type="ChEBI" id="CHEBI:57540"/>
    </ligand>
</feature>
<dbReference type="Gene3D" id="3.40.50.720">
    <property type="entry name" value="NAD(P)-binding Rossmann-like Domain"/>
    <property type="match status" value="1"/>
</dbReference>
<dbReference type="HAMAP" id="MF_01265">
    <property type="entry name" value="NadX"/>
    <property type="match status" value="1"/>
</dbReference>
<dbReference type="InterPro" id="IPR002811">
    <property type="entry name" value="Asp_DH"/>
</dbReference>
<feature type="active site" evidence="6">
    <location>
        <position position="212"/>
    </location>
</feature>
<comment type="similarity">
    <text evidence="1 6">Belongs to the L-aspartate dehydrogenase family.</text>
</comment>
<evidence type="ECO:0000259" key="8">
    <source>
        <dbReference type="Pfam" id="PF03447"/>
    </source>
</evidence>
<dbReference type="SUPFAM" id="SSF55347">
    <property type="entry name" value="Glyceraldehyde-3-phosphate dehydrogenase-like, C-terminal domain"/>
    <property type="match status" value="1"/>
</dbReference>
<keyword evidence="10" id="KW-1185">Reference proteome</keyword>
<keyword evidence="5 6" id="KW-0520">NAD</keyword>
<comment type="catalytic activity">
    <reaction evidence="6">
        <text>L-aspartate + NADP(+) + H2O = oxaloacetate + NH4(+) + NADPH + H(+)</text>
        <dbReference type="Rhea" id="RHEA:11784"/>
        <dbReference type="ChEBI" id="CHEBI:15377"/>
        <dbReference type="ChEBI" id="CHEBI:15378"/>
        <dbReference type="ChEBI" id="CHEBI:16452"/>
        <dbReference type="ChEBI" id="CHEBI:28938"/>
        <dbReference type="ChEBI" id="CHEBI:29991"/>
        <dbReference type="ChEBI" id="CHEBI:57783"/>
        <dbReference type="ChEBI" id="CHEBI:58349"/>
        <dbReference type="EC" id="1.4.1.21"/>
    </reaction>
</comment>
<dbReference type="PANTHER" id="PTHR31873">
    <property type="entry name" value="L-ASPARTATE DEHYDROGENASE-RELATED"/>
    <property type="match status" value="1"/>
</dbReference>
<evidence type="ECO:0000313" key="9">
    <source>
        <dbReference type="EMBL" id="MFC5750318.1"/>
    </source>
</evidence>
<dbReference type="PIRSF" id="PIRSF005227">
    <property type="entry name" value="Asp_dh_NAD_syn"/>
    <property type="match status" value="1"/>
</dbReference>
<comment type="miscellaneous">
    <text evidence="6">The iminoaspartate product is unstable in aqueous solution and can decompose to oxaloacetate and ammonia.</text>
</comment>
<reference evidence="10" key="1">
    <citation type="journal article" date="2019" name="Int. J. Syst. Evol. Microbiol.">
        <title>The Global Catalogue of Microorganisms (GCM) 10K type strain sequencing project: providing services to taxonomists for standard genome sequencing and annotation.</title>
        <authorList>
            <consortium name="The Broad Institute Genomics Platform"/>
            <consortium name="The Broad Institute Genome Sequencing Center for Infectious Disease"/>
            <person name="Wu L."/>
            <person name="Ma J."/>
        </authorList>
    </citation>
    <scope>NUCLEOTIDE SEQUENCE [LARGE SCALE GENOMIC DNA]</scope>
    <source>
        <strain evidence="10">KCTC 42087</strain>
    </source>
</reference>
<dbReference type="InterPro" id="IPR036291">
    <property type="entry name" value="NAD(P)-bd_dom_sf"/>
</dbReference>
<keyword evidence="3 6" id="KW-0521">NADP</keyword>
<dbReference type="EC" id="1.4.1.21" evidence="6"/>
<evidence type="ECO:0000256" key="1">
    <source>
        <dbReference type="ARBA" id="ARBA00008331"/>
    </source>
</evidence>
<dbReference type="Proteomes" id="UP001596074">
    <property type="component" value="Unassembled WGS sequence"/>
</dbReference>
<comment type="caution">
    <text evidence="9">The sequence shown here is derived from an EMBL/GenBank/DDBJ whole genome shotgun (WGS) entry which is preliminary data.</text>
</comment>
<dbReference type="RefSeq" id="WP_378286057.1">
    <property type="nucleotide sequence ID" value="NZ_JBHSON010000052.1"/>
</dbReference>
<feature type="domain" description="Aspartate dehydrogenase" evidence="7">
    <location>
        <begin position="160"/>
        <end position="246"/>
    </location>
</feature>
<keyword evidence="4 6" id="KW-0560">Oxidoreductase</keyword>
<comment type="pathway">
    <text evidence="6">Cofactor biosynthesis; NAD(+) biosynthesis; iminoaspartate from L-aspartate (dehydrogenase route): step 1/1.</text>
</comment>